<reference evidence="11 12" key="1">
    <citation type="submission" date="2020-08" db="EMBL/GenBank/DDBJ databases">
        <title>Genomic Encyclopedia of Type Strains, Phase IV (KMG-IV): sequencing the most valuable type-strain genomes for metagenomic binning, comparative biology and taxonomic classification.</title>
        <authorList>
            <person name="Goeker M."/>
        </authorList>
    </citation>
    <scope>NUCLEOTIDE SEQUENCE [LARGE SCALE GENOMIC DNA]</scope>
    <source>
        <strain evidence="11 12">DSM 101806</strain>
    </source>
</reference>
<evidence type="ECO:0000256" key="1">
    <source>
        <dbReference type="ARBA" id="ARBA00004377"/>
    </source>
</evidence>
<gene>
    <name evidence="11" type="ORF">GGR46_002498</name>
</gene>
<dbReference type="GO" id="GO:0015627">
    <property type="term" value="C:type II protein secretion system complex"/>
    <property type="evidence" value="ECO:0007669"/>
    <property type="project" value="InterPro"/>
</dbReference>
<dbReference type="SUPFAM" id="SSF103054">
    <property type="entry name" value="General secretion pathway protein M, EpsM"/>
    <property type="match status" value="1"/>
</dbReference>
<dbReference type="GO" id="GO:0015628">
    <property type="term" value="P:protein secretion by the type II secretion system"/>
    <property type="evidence" value="ECO:0007669"/>
    <property type="project" value="InterPro"/>
</dbReference>
<dbReference type="InterPro" id="IPR007690">
    <property type="entry name" value="T2SS_GspM"/>
</dbReference>
<evidence type="ECO:0000256" key="9">
    <source>
        <dbReference type="ARBA" id="ARBA00023136"/>
    </source>
</evidence>
<feature type="transmembrane region" description="Helical" evidence="10">
    <location>
        <begin position="31"/>
        <end position="50"/>
    </location>
</feature>
<evidence type="ECO:0000256" key="4">
    <source>
        <dbReference type="ARBA" id="ARBA00022475"/>
    </source>
</evidence>
<comment type="similarity">
    <text evidence="2">Belongs to the GSP M family.</text>
</comment>
<keyword evidence="3" id="KW-0813">Transport</keyword>
<proteinExistence type="inferred from homology"/>
<keyword evidence="4" id="KW-1003">Cell membrane</keyword>
<keyword evidence="9 10" id="KW-0472">Membrane</keyword>
<organism evidence="11 12">
    <name type="scientific">Sphingomonas kyeonggiensis</name>
    <dbReference type="NCBI Taxonomy" id="1268553"/>
    <lineage>
        <taxon>Bacteria</taxon>
        <taxon>Pseudomonadati</taxon>
        <taxon>Pseudomonadota</taxon>
        <taxon>Alphaproteobacteria</taxon>
        <taxon>Sphingomonadales</taxon>
        <taxon>Sphingomonadaceae</taxon>
        <taxon>Sphingomonas</taxon>
    </lineage>
</organism>
<dbReference type="Gene3D" id="3.30.1360.100">
    <property type="entry name" value="General secretion pathway protein M, EpsM"/>
    <property type="match status" value="1"/>
</dbReference>
<name>A0A7W6NXU8_9SPHN</name>
<evidence type="ECO:0000256" key="10">
    <source>
        <dbReference type="SAM" id="Phobius"/>
    </source>
</evidence>
<dbReference type="InterPro" id="IPR023229">
    <property type="entry name" value="T2SS_M_periplasmic_sf"/>
</dbReference>
<evidence type="ECO:0000256" key="3">
    <source>
        <dbReference type="ARBA" id="ARBA00022448"/>
    </source>
</evidence>
<evidence type="ECO:0000256" key="2">
    <source>
        <dbReference type="ARBA" id="ARBA00010637"/>
    </source>
</evidence>
<sequence length="165" mass="17290">MRLILARMPALDAALIRFDSWWSGRSRREQVMLGGLALFLAALVLIFGIVKPLQSARAAALQDIRTYETLTARIRAAGTLSAGQPQRRQGSPNDVITGSAPGFGLTATVSAIPGGARATIADGSYDSVMAWLADLSATSSLRIKRVDLQKAAAPGHVGATVDFGG</sequence>
<dbReference type="RefSeq" id="WP_183998107.1">
    <property type="nucleotide sequence ID" value="NZ_JACIEH010000002.1"/>
</dbReference>
<keyword evidence="5" id="KW-0997">Cell inner membrane</keyword>
<evidence type="ECO:0000256" key="6">
    <source>
        <dbReference type="ARBA" id="ARBA00022692"/>
    </source>
</evidence>
<evidence type="ECO:0000313" key="12">
    <source>
        <dbReference type="Proteomes" id="UP000557392"/>
    </source>
</evidence>
<evidence type="ECO:0000313" key="11">
    <source>
        <dbReference type="EMBL" id="MBB4098934.1"/>
    </source>
</evidence>
<dbReference type="AlphaFoldDB" id="A0A7W6NXU8"/>
<accession>A0A7W6NXU8</accession>
<comment type="caution">
    <text evidence="11">The sequence shown here is derived from an EMBL/GenBank/DDBJ whole genome shotgun (WGS) entry which is preliminary data.</text>
</comment>
<evidence type="ECO:0000256" key="8">
    <source>
        <dbReference type="ARBA" id="ARBA00022989"/>
    </source>
</evidence>
<keyword evidence="12" id="KW-1185">Reference proteome</keyword>
<dbReference type="Pfam" id="PF04612">
    <property type="entry name" value="T2SSM"/>
    <property type="match status" value="1"/>
</dbReference>
<comment type="subcellular location">
    <subcellularLocation>
        <location evidence="1">Cell inner membrane</location>
        <topology evidence="1">Single-pass membrane protein</topology>
    </subcellularLocation>
</comment>
<dbReference type="GO" id="GO:0005886">
    <property type="term" value="C:plasma membrane"/>
    <property type="evidence" value="ECO:0007669"/>
    <property type="project" value="UniProtKB-SubCell"/>
</dbReference>
<protein>
    <submittedName>
        <fullName evidence="11">General secretion pathway protein M</fullName>
    </submittedName>
</protein>
<keyword evidence="7" id="KW-0653">Protein transport</keyword>
<evidence type="ECO:0000256" key="5">
    <source>
        <dbReference type="ARBA" id="ARBA00022519"/>
    </source>
</evidence>
<keyword evidence="8 10" id="KW-1133">Transmembrane helix</keyword>
<dbReference type="EMBL" id="JACIEH010000002">
    <property type="protein sequence ID" value="MBB4098934.1"/>
    <property type="molecule type" value="Genomic_DNA"/>
</dbReference>
<dbReference type="Proteomes" id="UP000557392">
    <property type="component" value="Unassembled WGS sequence"/>
</dbReference>
<keyword evidence="6 10" id="KW-0812">Transmembrane</keyword>
<evidence type="ECO:0000256" key="7">
    <source>
        <dbReference type="ARBA" id="ARBA00022927"/>
    </source>
</evidence>